<keyword evidence="2" id="KW-0812">Transmembrane</keyword>
<feature type="transmembrane region" description="Helical" evidence="2">
    <location>
        <begin position="29"/>
        <end position="50"/>
    </location>
</feature>
<gene>
    <name evidence="5" type="primary">hflK</name>
    <name evidence="5" type="ORF">LKD31_07195</name>
</gene>
<accession>A0AAE3AHC2</accession>
<keyword evidence="5" id="KW-0645">Protease</keyword>
<keyword evidence="3" id="KW-0175">Coiled coil</keyword>
<reference evidence="5" key="1">
    <citation type="submission" date="2021-10" db="EMBL/GenBank/DDBJ databases">
        <title>Anaerobic single-cell dispensing facilitates the cultivation of human gut bacteria.</title>
        <authorList>
            <person name="Afrizal A."/>
        </authorList>
    </citation>
    <scope>NUCLEOTIDE SEQUENCE</scope>
    <source>
        <strain evidence="5">CLA-AA-H250</strain>
    </source>
</reference>
<dbReference type="SMART" id="SM00244">
    <property type="entry name" value="PHB"/>
    <property type="match status" value="1"/>
</dbReference>
<dbReference type="EMBL" id="JAJEQC010000006">
    <property type="protein sequence ID" value="MCC2136800.1"/>
    <property type="molecule type" value="Genomic_DNA"/>
</dbReference>
<dbReference type="Gene3D" id="3.30.479.30">
    <property type="entry name" value="Band 7 domain"/>
    <property type="match status" value="1"/>
</dbReference>
<comment type="function">
    <text evidence="2">HflC and HflK could encode or regulate a protease.</text>
</comment>
<comment type="similarity">
    <text evidence="1 2">Belongs to the band 7/mec-2 family. HflK subfamily.</text>
</comment>
<evidence type="ECO:0000256" key="1">
    <source>
        <dbReference type="ARBA" id="ARBA00006971"/>
    </source>
</evidence>
<evidence type="ECO:0000313" key="6">
    <source>
        <dbReference type="Proteomes" id="UP001199424"/>
    </source>
</evidence>
<dbReference type="Pfam" id="PF01145">
    <property type="entry name" value="Band_7"/>
    <property type="match status" value="1"/>
</dbReference>
<evidence type="ECO:0000313" key="5">
    <source>
        <dbReference type="EMBL" id="MCC2136800.1"/>
    </source>
</evidence>
<dbReference type="GO" id="GO:0008233">
    <property type="term" value="F:peptidase activity"/>
    <property type="evidence" value="ECO:0007669"/>
    <property type="project" value="UniProtKB-KW"/>
</dbReference>
<dbReference type="AlphaFoldDB" id="A0AAE3AHC2"/>
<dbReference type="SUPFAM" id="SSF117892">
    <property type="entry name" value="Band 7/SPFH domain"/>
    <property type="match status" value="1"/>
</dbReference>
<name>A0AAE3AHC2_9FIRM</name>
<dbReference type="GO" id="GO:0006508">
    <property type="term" value="P:proteolysis"/>
    <property type="evidence" value="ECO:0007669"/>
    <property type="project" value="UniProtKB-KW"/>
</dbReference>
<keyword evidence="5" id="KW-0378">Hydrolase</keyword>
<dbReference type="InterPro" id="IPR010201">
    <property type="entry name" value="HflK"/>
</dbReference>
<feature type="coiled-coil region" evidence="3">
    <location>
        <begin position="215"/>
        <end position="286"/>
    </location>
</feature>
<feature type="domain" description="Band 7" evidence="4">
    <location>
        <begin position="45"/>
        <end position="223"/>
    </location>
</feature>
<comment type="subcellular location">
    <subcellularLocation>
        <location evidence="2">Membrane</location>
    </subcellularLocation>
</comment>
<sequence>MFEEFKGTGIPIPTPKKPSGDFLKKLPKIVLIVVIVLVLLAVVASSWYTVNDKEQAVVTTFGKVTDITDAGFHFKLPFGIQKVEKVNVNVYQKIELGYRSVGSADNFDIIESETKMITGDYNIVDVEFFVEYKVSDPEKYLYGSYDPETILRNLLQSQVRNVVGSEAVDAVLTTGKESIQMRVKELVSEILQEYDIGLTLVDVKIQDSDPPTDEVTEAFKAVETAKQQAETVRNEARAYQNAQLPQAEAKADELLRNAEYLKQKRINEATEQVAMFEAMYKEYSQNPGITRSRMYYEAISEALPDVKVYIDTSGENGVQKVLPLESFTQGDVTTTAPEKGEE</sequence>
<keyword evidence="2" id="KW-0472">Membrane</keyword>
<organism evidence="5 6">
    <name type="scientific">Hominenteromicrobium mulieris</name>
    <dbReference type="NCBI Taxonomy" id="2885357"/>
    <lineage>
        <taxon>Bacteria</taxon>
        <taxon>Bacillati</taxon>
        <taxon>Bacillota</taxon>
        <taxon>Clostridia</taxon>
        <taxon>Eubacteriales</taxon>
        <taxon>Oscillospiraceae</taxon>
        <taxon>Hominenteromicrobium</taxon>
    </lineage>
</organism>
<dbReference type="PANTHER" id="PTHR42911">
    <property type="entry name" value="MODULATOR OF FTSH PROTEASE HFLC"/>
    <property type="match status" value="1"/>
</dbReference>
<dbReference type="InterPro" id="IPR036013">
    <property type="entry name" value="Band_7/SPFH_dom_sf"/>
</dbReference>
<dbReference type="Proteomes" id="UP001199424">
    <property type="component" value="Unassembled WGS sequence"/>
</dbReference>
<dbReference type="InterPro" id="IPR001107">
    <property type="entry name" value="Band_7"/>
</dbReference>
<keyword evidence="6" id="KW-1185">Reference proteome</keyword>
<evidence type="ECO:0000256" key="2">
    <source>
        <dbReference type="RuleBase" id="RU364113"/>
    </source>
</evidence>
<proteinExistence type="inferred from homology"/>
<keyword evidence="2" id="KW-1133">Transmembrane helix</keyword>
<evidence type="ECO:0000259" key="4">
    <source>
        <dbReference type="SMART" id="SM00244"/>
    </source>
</evidence>
<protein>
    <recommendedName>
        <fullName evidence="2">Protein HflK</fullName>
    </recommendedName>
</protein>
<evidence type="ECO:0000256" key="3">
    <source>
        <dbReference type="SAM" id="Coils"/>
    </source>
</evidence>
<dbReference type="NCBIfam" id="TIGR01933">
    <property type="entry name" value="hflK"/>
    <property type="match status" value="1"/>
</dbReference>
<dbReference type="CDD" id="cd03404">
    <property type="entry name" value="SPFH_HflK"/>
    <property type="match status" value="1"/>
</dbReference>
<dbReference type="PANTHER" id="PTHR42911:SF2">
    <property type="entry name" value="PROHIBITIN FAMILY PROTEIN"/>
    <property type="match status" value="1"/>
</dbReference>
<dbReference type="RefSeq" id="WP_308449172.1">
    <property type="nucleotide sequence ID" value="NZ_JAJEQC010000006.1"/>
</dbReference>
<comment type="caution">
    <text evidence="5">The sequence shown here is derived from an EMBL/GenBank/DDBJ whole genome shotgun (WGS) entry which is preliminary data.</text>
</comment>
<comment type="subunit">
    <text evidence="2">HflC and HflK may interact to form a multimeric complex.</text>
</comment>
<dbReference type="GO" id="GO:0016020">
    <property type="term" value="C:membrane"/>
    <property type="evidence" value="ECO:0007669"/>
    <property type="project" value="UniProtKB-SubCell"/>
</dbReference>